<dbReference type="Proteomes" id="UP000677228">
    <property type="component" value="Unassembled WGS sequence"/>
</dbReference>
<accession>A0A8S2ECR1</accession>
<dbReference type="EMBL" id="CAJNOK010011302">
    <property type="protein sequence ID" value="CAF1137082.1"/>
    <property type="molecule type" value="Genomic_DNA"/>
</dbReference>
<dbReference type="AlphaFoldDB" id="A0A8S2ECR1"/>
<organism evidence="1 3">
    <name type="scientific">Didymodactylos carnosus</name>
    <dbReference type="NCBI Taxonomy" id="1234261"/>
    <lineage>
        <taxon>Eukaryota</taxon>
        <taxon>Metazoa</taxon>
        <taxon>Spiralia</taxon>
        <taxon>Gnathifera</taxon>
        <taxon>Rotifera</taxon>
        <taxon>Eurotatoria</taxon>
        <taxon>Bdelloidea</taxon>
        <taxon>Philodinida</taxon>
        <taxon>Philodinidae</taxon>
        <taxon>Didymodactylos</taxon>
    </lineage>
</organism>
<evidence type="ECO:0000313" key="2">
    <source>
        <dbReference type="EMBL" id="CAF3927128.1"/>
    </source>
</evidence>
<evidence type="ECO:0000313" key="1">
    <source>
        <dbReference type="EMBL" id="CAF1137082.1"/>
    </source>
</evidence>
<dbReference type="EMBL" id="CAJOBA010024553">
    <property type="protein sequence ID" value="CAF3927128.1"/>
    <property type="molecule type" value="Genomic_DNA"/>
</dbReference>
<gene>
    <name evidence="1" type="ORF">OVA965_LOCUS20940</name>
    <name evidence="2" type="ORF">TMI583_LOCUS21464</name>
</gene>
<dbReference type="Proteomes" id="UP000682733">
    <property type="component" value="Unassembled WGS sequence"/>
</dbReference>
<evidence type="ECO:0000313" key="3">
    <source>
        <dbReference type="Proteomes" id="UP000677228"/>
    </source>
</evidence>
<sequence>MIAWDTCRIRRTVRFKFLISGDHLVELKSSCPEVLKELNIGELTDISFIEACKLFARGSASGTTRDCKSKCATKHYPCKRAGVAFYQRNYDVMSFVLTR</sequence>
<name>A0A8S2ECR1_9BILA</name>
<proteinExistence type="predicted"/>
<comment type="caution">
    <text evidence="1">The sequence shown here is derived from an EMBL/GenBank/DDBJ whole genome shotgun (WGS) entry which is preliminary data.</text>
</comment>
<protein>
    <submittedName>
        <fullName evidence="1">Uncharacterized protein</fullName>
    </submittedName>
</protein>
<reference evidence="1" key="1">
    <citation type="submission" date="2021-02" db="EMBL/GenBank/DDBJ databases">
        <authorList>
            <person name="Nowell W R."/>
        </authorList>
    </citation>
    <scope>NUCLEOTIDE SEQUENCE</scope>
</reference>